<dbReference type="Proteomes" id="UP001203665">
    <property type="component" value="Unassembled WGS sequence"/>
</dbReference>
<keyword evidence="10" id="KW-1185">Reference proteome</keyword>
<gene>
    <name evidence="9" type="ORF">NDM98_01295</name>
</gene>
<dbReference type="PANTHER" id="PTHR31566:SF0">
    <property type="entry name" value="CYTOCHROME C BIOGENESIS PROTEIN CCS1, CHLOROPLASTIC"/>
    <property type="match status" value="1"/>
</dbReference>
<proteinExistence type="predicted"/>
<feature type="domain" description="ResB-like" evidence="8">
    <location>
        <begin position="65"/>
        <end position="417"/>
    </location>
</feature>
<dbReference type="PANTHER" id="PTHR31566">
    <property type="entry name" value="CYTOCHROME C BIOGENESIS PROTEIN CCS1, CHLOROPLASTIC"/>
    <property type="match status" value="1"/>
</dbReference>
<evidence type="ECO:0000256" key="5">
    <source>
        <dbReference type="ARBA" id="ARBA00023136"/>
    </source>
</evidence>
<accession>A0ABT0XEF9</accession>
<feature type="transmembrane region" description="Helical" evidence="7">
    <location>
        <begin position="124"/>
        <end position="146"/>
    </location>
</feature>
<dbReference type="Pfam" id="PF05140">
    <property type="entry name" value="ResB"/>
    <property type="match status" value="2"/>
</dbReference>
<feature type="domain" description="ResB-like" evidence="8">
    <location>
        <begin position="444"/>
        <end position="520"/>
    </location>
</feature>
<evidence type="ECO:0000256" key="1">
    <source>
        <dbReference type="ARBA" id="ARBA00004141"/>
    </source>
</evidence>
<organism evidence="9 10">
    <name type="scientific">Alkalicoccobacillus plakortidis</name>
    <dbReference type="NCBI Taxonomy" id="444060"/>
    <lineage>
        <taxon>Bacteria</taxon>
        <taxon>Bacillati</taxon>
        <taxon>Bacillota</taxon>
        <taxon>Bacilli</taxon>
        <taxon>Bacillales</taxon>
        <taxon>Bacillaceae</taxon>
        <taxon>Alkalicoccobacillus</taxon>
    </lineage>
</organism>
<evidence type="ECO:0000256" key="3">
    <source>
        <dbReference type="ARBA" id="ARBA00022748"/>
    </source>
</evidence>
<dbReference type="EMBL" id="JAMQJY010000001">
    <property type="protein sequence ID" value="MCM2674284.1"/>
    <property type="molecule type" value="Genomic_DNA"/>
</dbReference>
<evidence type="ECO:0000313" key="10">
    <source>
        <dbReference type="Proteomes" id="UP001203665"/>
    </source>
</evidence>
<feature type="transmembrane region" description="Helical" evidence="7">
    <location>
        <begin position="467"/>
        <end position="489"/>
    </location>
</feature>
<keyword evidence="5 7" id="KW-0472">Membrane</keyword>
<dbReference type="InterPro" id="IPR007816">
    <property type="entry name" value="ResB-like_domain"/>
</dbReference>
<name>A0ABT0XEF9_9BACI</name>
<feature type="transmembrane region" description="Helical" evidence="7">
    <location>
        <begin position="218"/>
        <end position="236"/>
    </location>
</feature>
<evidence type="ECO:0000313" key="9">
    <source>
        <dbReference type="EMBL" id="MCM2674284.1"/>
    </source>
</evidence>
<evidence type="ECO:0000256" key="4">
    <source>
        <dbReference type="ARBA" id="ARBA00022989"/>
    </source>
</evidence>
<protein>
    <submittedName>
        <fullName evidence="9">Cytochrome c biogenesis protein ResB</fullName>
    </submittedName>
</protein>
<comment type="caution">
    <text evidence="9">The sequence shown here is derived from an EMBL/GenBank/DDBJ whole genome shotgun (WGS) entry which is preliminary data.</text>
</comment>
<feature type="transmembrane region" description="Helical" evidence="7">
    <location>
        <begin position="58"/>
        <end position="85"/>
    </location>
</feature>
<evidence type="ECO:0000256" key="7">
    <source>
        <dbReference type="SAM" id="Phobius"/>
    </source>
</evidence>
<keyword evidence="2 7" id="KW-0812">Transmembrane</keyword>
<feature type="region of interest" description="Disordered" evidence="6">
    <location>
        <begin position="527"/>
        <end position="549"/>
    </location>
</feature>
<reference evidence="9" key="1">
    <citation type="submission" date="2022-06" db="EMBL/GenBank/DDBJ databases">
        <title>Alkalicoccobacillus porphyridii sp. nov., isolated from a marine red alga, Porphyridium purpureum and reclassification of Shouchella plakortidis and Shouchella gibsonii as Alkalicoccobacillus plakortidis comb. nov. and Alkalicoccobacillus gibsonii comb. nov.</title>
        <authorList>
            <person name="Kim K.H."/>
            <person name="Lee J.K."/>
            <person name="Han D.M."/>
            <person name="Baek J.H."/>
            <person name="Jeon C.O."/>
        </authorList>
    </citation>
    <scope>NUCLEOTIDE SEQUENCE</scope>
    <source>
        <strain evidence="9">DSM 19153</strain>
    </source>
</reference>
<dbReference type="InterPro" id="IPR023494">
    <property type="entry name" value="Cyt_c_bgen_Ccs1/CcsB/ResB"/>
</dbReference>
<evidence type="ECO:0000259" key="8">
    <source>
        <dbReference type="Pfam" id="PF05140"/>
    </source>
</evidence>
<comment type="subcellular location">
    <subcellularLocation>
        <location evidence="1">Membrane</location>
        <topology evidence="1">Multi-pass membrane protein</topology>
    </subcellularLocation>
</comment>
<evidence type="ECO:0000256" key="6">
    <source>
        <dbReference type="SAM" id="MobiDB-lite"/>
    </source>
</evidence>
<keyword evidence="4 7" id="KW-1133">Transmembrane helix</keyword>
<sequence>MENVRCECGQSNSEGTLICQRCGKPLEQQEAEASLLNMRYEGAARRSITYRRTIIDKIWVFFSSVKVGIWILVILLLASALGSVFPQEVFIPPDQNASVYYKQEYGFLGQLYYDLGFHNLYGSWWYMLLLASLGISLIIASLDRVVPLYKSLSKQRITRHPMFLKKQRVFSKTAAESSEQDHMIQVFKANLTKKHYKIREENGNLLAEKNRFARWGPYVNHVGIIIFLIGCMLRYFPGMYVDETMWVREGEEAKVPATDSTLYLHNEQFFVEYYDEADPTFQDALERNGDPVVKTFQTDAVLLETDETNVIGLAGEKKEVARHEIRVNEPLTYEGLSLYQTQYKLNELNELSFTLENKESGETYGRMDVDLFDPEEVYELEDGYRVEVMGYFPDYFMNDQNQPATRSRVPDNPYFFFKMFTPETPEGEVSFVGIQDNREPLGETEYKMTFVDVVMKNVSILTVRKDYTIPFLIVGASIFMIGLIQGAYWTHRRIWLQKVEDEWWMAGHTNKSWIALQREMSFVTEGTDLQKPVDQSEKKSTEQNQSQEG</sequence>
<evidence type="ECO:0000256" key="2">
    <source>
        <dbReference type="ARBA" id="ARBA00022692"/>
    </source>
</evidence>
<dbReference type="RefSeq" id="WP_251603664.1">
    <property type="nucleotide sequence ID" value="NZ_JAMQJY010000001.1"/>
</dbReference>
<keyword evidence="3" id="KW-0201">Cytochrome c-type biogenesis</keyword>